<reference evidence="9 10" key="1">
    <citation type="journal article" date="2015" name="Genome Announc.">
        <title>Expanding the biotechnology potential of lactobacilli through comparative genomics of 213 strains and associated genera.</title>
        <authorList>
            <person name="Sun Z."/>
            <person name="Harris H.M."/>
            <person name="McCann A."/>
            <person name="Guo C."/>
            <person name="Argimon S."/>
            <person name="Zhang W."/>
            <person name="Yang X."/>
            <person name="Jeffery I.B."/>
            <person name="Cooney J.C."/>
            <person name="Kagawa T.F."/>
            <person name="Liu W."/>
            <person name="Song Y."/>
            <person name="Salvetti E."/>
            <person name="Wrobel A."/>
            <person name="Rasinkangas P."/>
            <person name="Parkhill J."/>
            <person name="Rea M.C."/>
            <person name="O'Sullivan O."/>
            <person name="Ritari J."/>
            <person name="Douillard F.P."/>
            <person name="Paul Ross R."/>
            <person name="Yang R."/>
            <person name="Briner A.E."/>
            <person name="Felis G.E."/>
            <person name="de Vos W.M."/>
            <person name="Barrangou R."/>
            <person name="Klaenhammer T.R."/>
            <person name="Caufield P.W."/>
            <person name="Cui Y."/>
            <person name="Zhang H."/>
            <person name="O'Toole P.W."/>
        </authorList>
    </citation>
    <scope>NUCLEOTIDE SEQUENCE [LARGE SCALE GENOMIC DNA]</scope>
    <source>
        <strain evidence="9 10">DSM 24302</strain>
    </source>
</reference>
<evidence type="ECO:0000256" key="5">
    <source>
        <dbReference type="ARBA" id="ARBA00022989"/>
    </source>
</evidence>
<feature type="transmembrane region" description="Helical" evidence="7">
    <location>
        <begin position="101"/>
        <end position="123"/>
    </location>
</feature>
<feature type="transmembrane region" description="Helical" evidence="7">
    <location>
        <begin position="275"/>
        <end position="293"/>
    </location>
</feature>
<dbReference type="InterPro" id="IPR050638">
    <property type="entry name" value="AA-Vitamin_Transporters"/>
</dbReference>
<dbReference type="Proteomes" id="UP000051256">
    <property type="component" value="Unassembled WGS sequence"/>
</dbReference>
<protein>
    <submittedName>
        <fullName evidence="9">Transport protein</fullName>
    </submittedName>
</protein>
<dbReference type="InterPro" id="IPR000620">
    <property type="entry name" value="EamA_dom"/>
</dbReference>
<dbReference type="PATRIC" id="fig|1423802.4.peg.992"/>
<evidence type="ECO:0000256" key="2">
    <source>
        <dbReference type="ARBA" id="ARBA00007362"/>
    </source>
</evidence>
<feature type="transmembrane region" description="Helical" evidence="7">
    <location>
        <begin position="217"/>
        <end position="238"/>
    </location>
</feature>
<dbReference type="SUPFAM" id="SSF103481">
    <property type="entry name" value="Multidrug resistance efflux transporter EmrE"/>
    <property type="match status" value="2"/>
</dbReference>
<evidence type="ECO:0000256" key="3">
    <source>
        <dbReference type="ARBA" id="ARBA00022475"/>
    </source>
</evidence>
<gene>
    <name evidence="9" type="ORF">FC56_GL000979</name>
</gene>
<dbReference type="PANTHER" id="PTHR32322">
    <property type="entry name" value="INNER MEMBRANE TRANSPORTER"/>
    <property type="match status" value="1"/>
</dbReference>
<keyword evidence="6 7" id="KW-0472">Membrane</keyword>
<proteinExistence type="inferred from homology"/>
<evidence type="ECO:0000259" key="8">
    <source>
        <dbReference type="Pfam" id="PF00892"/>
    </source>
</evidence>
<evidence type="ECO:0000256" key="7">
    <source>
        <dbReference type="SAM" id="Phobius"/>
    </source>
</evidence>
<organism evidence="9 10">
    <name type="scientific">Lentilactobacillus senioris DSM 24302 = JCM 17472</name>
    <dbReference type="NCBI Taxonomy" id="1423802"/>
    <lineage>
        <taxon>Bacteria</taxon>
        <taxon>Bacillati</taxon>
        <taxon>Bacillota</taxon>
        <taxon>Bacilli</taxon>
        <taxon>Lactobacillales</taxon>
        <taxon>Lactobacillaceae</taxon>
        <taxon>Lentilactobacillus</taxon>
    </lineage>
</organism>
<keyword evidence="3" id="KW-1003">Cell membrane</keyword>
<feature type="transmembrane region" description="Helical" evidence="7">
    <location>
        <begin position="185"/>
        <end position="205"/>
    </location>
</feature>
<dbReference type="EMBL" id="AYZR01000009">
    <property type="protein sequence ID" value="KRM93313.1"/>
    <property type="molecule type" value="Genomic_DNA"/>
</dbReference>
<keyword evidence="5 7" id="KW-1133">Transmembrane helix</keyword>
<feature type="transmembrane region" description="Helical" evidence="7">
    <location>
        <begin position="39"/>
        <end position="56"/>
    </location>
</feature>
<evidence type="ECO:0000256" key="4">
    <source>
        <dbReference type="ARBA" id="ARBA00022692"/>
    </source>
</evidence>
<accession>A0A0R2CNP9</accession>
<dbReference type="Pfam" id="PF00892">
    <property type="entry name" value="EamA"/>
    <property type="match status" value="2"/>
</dbReference>
<dbReference type="RefSeq" id="WP_056978801.1">
    <property type="nucleotide sequence ID" value="NZ_AYZR01000009.1"/>
</dbReference>
<feature type="domain" description="EamA" evidence="8">
    <location>
        <begin position="161"/>
        <end position="291"/>
    </location>
</feature>
<evidence type="ECO:0000256" key="1">
    <source>
        <dbReference type="ARBA" id="ARBA00004651"/>
    </source>
</evidence>
<keyword evidence="10" id="KW-1185">Reference proteome</keyword>
<feature type="transmembrane region" description="Helical" evidence="7">
    <location>
        <begin position="130"/>
        <end position="146"/>
    </location>
</feature>
<evidence type="ECO:0000313" key="10">
    <source>
        <dbReference type="Proteomes" id="UP000051256"/>
    </source>
</evidence>
<feature type="transmembrane region" description="Helical" evidence="7">
    <location>
        <begin position="152"/>
        <end position="173"/>
    </location>
</feature>
<dbReference type="GO" id="GO:0005886">
    <property type="term" value="C:plasma membrane"/>
    <property type="evidence" value="ECO:0007669"/>
    <property type="project" value="UniProtKB-SubCell"/>
</dbReference>
<feature type="transmembrane region" description="Helical" evidence="7">
    <location>
        <begin position="250"/>
        <end position="269"/>
    </location>
</feature>
<dbReference type="AlphaFoldDB" id="A0A0R2CNP9"/>
<name>A0A0R2CNP9_9LACO</name>
<sequence length="303" mass="32634">MLTNKQKGIVLASSGGIFWGIQGPVSQYLFAQVNLSTEWLMGIKMLIAGIVILLYAKFFQHRSLTKIFETRSVRLTLLAYTVFGLAAVQYCYLLMVQASNAATATIMQSLGTIMIVIITIILYRQLPSHQEVIAVVVALLGTWLLVTKGDLGHLAMSPSALGLGLLLAFAGAMQTMIPVSLIGRYGTLVVTGWGMLFGGIIFSIINPVWVNTPPMTLGVVLGVGFIIIFGTILAYVCFTQSLQYVSPTVAGLLDVFEPLAATLGAVLFLNTTFNWAETLGAILTVSTVFILAIHKKSVPSEKL</sequence>
<feature type="transmembrane region" description="Helical" evidence="7">
    <location>
        <begin position="77"/>
        <end position="95"/>
    </location>
</feature>
<dbReference type="PANTHER" id="PTHR32322:SF18">
    <property type="entry name" value="S-ADENOSYLMETHIONINE_S-ADENOSYLHOMOCYSTEINE TRANSPORTER"/>
    <property type="match status" value="1"/>
</dbReference>
<evidence type="ECO:0000256" key="6">
    <source>
        <dbReference type="ARBA" id="ARBA00023136"/>
    </source>
</evidence>
<feature type="domain" description="EamA" evidence="8">
    <location>
        <begin position="7"/>
        <end position="146"/>
    </location>
</feature>
<dbReference type="InterPro" id="IPR037185">
    <property type="entry name" value="EmrE-like"/>
</dbReference>
<keyword evidence="4 7" id="KW-0812">Transmembrane</keyword>
<comment type="caution">
    <text evidence="9">The sequence shown here is derived from an EMBL/GenBank/DDBJ whole genome shotgun (WGS) entry which is preliminary data.</text>
</comment>
<evidence type="ECO:0000313" key="9">
    <source>
        <dbReference type="EMBL" id="KRM93313.1"/>
    </source>
</evidence>
<dbReference type="STRING" id="1423802.FC56_GL000979"/>
<comment type="subcellular location">
    <subcellularLocation>
        <location evidence="1">Cell membrane</location>
        <topology evidence="1">Multi-pass membrane protein</topology>
    </subcellularLocation>
</comment>
<comment type="similarity">
    <text evidence="2">Belongs to the EamA transporter family.</text>
</comment>